<dbReference type="EMBL" id="JASBWV010000007">
    <property type="protein sequence ID" value="KAJ9125942.1"/>
    <property type="molecule type" value="Genomic_DNA"/>
</dbReference>
<sequence length="612" mass="68218">MRLLSSKDSIRSLLSWSIYGIDDLEAKTAEEWQNAQLEVDARGREREASETPQDSSIQQENGDVTMTGPADGQSPHGEAEQEDAAKPISYSRIHLPEIIPRLTSHTVIPTDAEGEAKRQRFSQIATEVLCADVWEIQSKLASDFPGFLRPFWEAALGYGIPHVVREMDNLDGDDDDDALDEEEKRKQRERFAVVQQVYEARHVTRPSSSTSGSPDEDDKRREILRNNFARVNHTLFAHHGAAVFAFIQTLPDVLARILDRIESTAMQDLVLKMVCLEVQGVPGVISWLANEGLIQQLYHRLSPYVNATTHSVIYELVKTIVALSSSGAGPGVGGFNPDGGNGQDQNAQAGQPQQQVISSPSDANSQMPTHQVGGANNGGEGAAEELSGSGQRNNQLIRDMVRKENVDLLIKYMFDTVTASEDEQPDLTPQEQDGDRSHPSMTDEMDTASSSTAYSFDPYDTPRLPSHSSINSSFCNIINVFIELIRKNNSDFAEPHLFHTMRNRLIGMKQRAVEERATQREAERKKQAQDDATEPVVQTEEELDEIDRGAMETVMAEMSERMGIVHLGSLMEALSDKVEKLQDMLENPKSLVSRLLWTLFYVSIYILKLHTL</sequence>
<organism evidence="1 2">
    <name type="scientific">Naganishia onofrii</name>
    <dbReference type="NCBI Taxonomy" id="1851511"/>
    <lineage>
        <taxon>Eukaryota</taxon>
        <taxon>Fungi</taxon>
        <taxon>Dikarya</taxon>
        <taxon>Basidiomycota</taxon>
        <taxon>Agaricomycotina</taxon>
        <taxon>Tremellomycetes</taxon>
        <taxon>Filobasidiales</taxon>
        <taxon>Filobasidiaceae</taxon>
        <taxon>Naganishia</taxon>
    </lineage>
</organism>
<keyword evidence="2" id="KW-1185">Reference proteome</keyword>
<name>A0ACC2XTC5_9TREE</name>
<accession>A0ACC2XTC5</accession>
<comment type="caution">
    <text evidence="1">The sequence shown here is derived from an EMBL/GenBank/DDBJ whole genome shotgun (WGS) entry which is preliminary data.</text>
</comment>
<reference evidence="1" key="1">
    <citation type="submission" date="2023-04" db="EMBL/GenBank/DDBJ databases">
        <title>Draft Genome sequencing of Naganishia species isolated from polar environments using Oxford Nanopore Technology.</title>
        <authorList>
            <person name="Leo P."/>
            <person name="Venkateswaran K."/>
        </authorList>
    </citation>
    <scope>NUCLEOTIDE SEQUENCE</scope>
    <source>
        <strain evidence="1">DBVPG 5303</strain>
    </source>
</reference>
<protein>
    <submittedName>
        <fullName evidence="1">Uncharacterized protein</fullName>
    </submittedName>
</protein>
<gene>
    <name evidence="1" type="ORF">QFC24_002727</name>
</gene>
<evidence type="ECO:0000313" key="1">
    <source>
        <dbReference type="EMBL" id="KAJ9125942.1"/>
    </source>
</evidence>
<evidence type="ECO:0000313" key="2">
    <source>
        <dbReference type="Proteomes" id="UP001234202"/>
    </source>
</evidence>
<dbReference type="Proteomes" id="UP001234202">
    <property type="component" value="Unassembled WGS sequence"/>
</dbReference>
<proteinExistence type="predicted"/>